<keyword evidence="7" id="KW-1185">Reference proteome</keyword>
<organism evidence="6 7">
    <name type="scientific">Chitinophaga rupis</name>
    <dbReference type="NCBI Taxonomy" id="573321"/>
    <lineage>
        <taxon>Bacteria</taxon>
        <taxon>Pseudomonadati</taxon>
        <taxon>Bacteroidota</taxon>
        <taxon>Chitinophagia</taxon>
        <taxon>Chitinophagales</taxon>
        <taxon>Chitinophagaceae</taxon>
        <taxon>Chitinophaga</taxon>
    </lineage>
</organism>
<dbReference type="InterPro" id="IPR001789">
    <property type="entry name" value="Sig_transdc_resp-reg_receiver"/>
</dbReference>
<accession>A0A1H7VIW2</accession>
<dbReference type="InterPro" id="IPR000792">
    <property type="entry name" value="Tscrpt_reg_LuxR_C"/>
</dbReference>
<dbReference type="EMBL" id="FOBB01000003">
    <property type="protein sequence ID" value="SEM08974.1"/>
    <property type="molecule type" value="Genomic_DNA"/>
</dbReference>
<proteinExistence type="predicted"/>
<sequence length="213" mass="24565">MINIGIIEDNYFQLNSYKEFLEDFQDCRVVFTCRSMEEFRALPSYDMNVAVILLDVMLPGESGIQGIYPLRCLFPEAKIIMLSAHDQKEHIVSSIKEGAHGYLLKTGRLADIYQGMMDALNYGSTLSPRVAYQLISHMNEDPLQQLRNKLTEREYEVLHLLKQGHSYKTMADRLHLSVFTINHHLKKIYQKLNVSSKSELVSRICLNNLQVPL</sequence>
<dbReference type="PANTHER" id="PTHR43214:SF43">
    <property type="entry name" value="TWO-COMPONENT RESPONSE REGULATOR"/>
    <property type="match status" value="1"/>
</dbReference>
<dbReference type="SMART" id="SM00421">
    <property type="entry name" value="HTH_LUXR"/>
    <property type="match status" value="1"/>
</dbReference>
<dbReference type="SUPFAM" id="SSF46894">
    <property type="entry name" value="C-terminal effector domain of the bipartite response regulators"/>
    <property type="match status" value="1"/>
</dbReference>
<dbReference type="InterPro" id="IPR016032">
    <property type="entry name" value="Sig_transdc_resp-reg_C-effctor"/>
</dbReference>
<keyword evidence="2" id="KW-0238">DNA-binding</keyword>
<name>A0A1H7VIW2_9BACT</name>
<evidence type="ECO:0000313" key="7">
    <source>
        <dbReference type="Proteomes" id="UP000198984"/>
    </source>
</evidence>
<dbReference type="GO" id="GO:0000160">
    <property type="term" value="P:phosphorelay signal transduction system"/>
    <property type="evidence" value="ECO:0007669"/>
    <property type="project" value="InterPro"/>
</dbReference>
<dbReference type="RefSeq" id="WP_089912951.1">
    <property type="nucleotide sequence ID" value="NZ_FOBB01000003.1"/>
</dbReference>
<dbReference type="Pfam" id="PF00072">
    <property type="entry name" value="Response_reg"/>
    <property type="match status" value="1"/>
</dbReference>
<dbReference type="GO" id="GO:0006355">
    <property type="term" value="P:regulation of DNA-templated transcription"/>
    <property type="evidence" value="ECO:0007669"/>
    <property type="project" value="InterPro"/>
</dbReference>
<dbReference type="SUPFAM" id="SSF52172">
    <property type="entry name" value="CheY-like"/>
    <property type="match status" value="1"/>
</dbReference>
<evidence type="ECO:0000256" key="3">
    <source>
        <dbReference type="PROSITE-ProRule" id="PRU00169"/>
    </source>
</evidence>
<dbReference type="PROSITE" id="PS50043">
    <property type="entry name" value="HTH_LUXR_2"/>
    <property type="match status" value="1"/>
</dbReference>
<gene>
    <name evidence="6" type="ORF">SAMN04488505_103343</name>
</gene>
<dbReference type="Pfam" id="PF00196">
    <property type="entry name" value="GerE"/>
    <property type="match status" value="1"/>
</dbReference>
<evidence type="ECO:0000313" key="6">
    <source>
        <dbReference type="EMBL" id="SEM08974.1"/>
    </source>
</evidence>
<evidence type="ECO:0000259" key="5">
    <source>
        <dbReference type="PROSITE" id="PS50110"/>
    </source>
</evidence>
<dbReference type="PRINTS" id="PR00038">
    <property type="entry name" value="HTHLUXR"/>
</dbReference>
<dbReference type="InterPro" id="IPR058245">
    <property type="entry name" value="NreC/VraR/RcsB-like_REC"/>
</dbReference>
<evidence type="ECO:0000259" key="4">
    <source>
        <dbReference type="PROSITE" id="PS50043"/>
    </source>
</evidence>
<dbReference type="OrthoDB" id="9797341at2"/>
<feature type="domain" description="Response regulatory" evidence="5">
    <location>
        <begin position="3"/>
        <end position="120"/>
    </location>
</feature>
<reference evidence="6 7" key="1">
    <citation type="submission" date="2016-10" db="EMBL/GenBank/DDBJ databases">
        <authorList>
            <person name="de Groot N.N."/>
        </authorList>
    </citation>
    <scope>NUCLEOTIDE SEQUENCE [LARGE SCALE GENOMIC DNA]</scope>
    <source>
        <strain evidence="6 7">DSM 21039</strain>
    </source>
</reference>
<dbReference type="CDD" id="cd17535">
    <property type="entry name" value="REC_NarL-like"/>
    <property type="match status" value="1"/>
</dbReference>
<feature type="domain" description="HTH luxR-type" evidence="4">
    <location>
        <begin position="143"/>
        <end position="208"/>
    </location>
</feature>
<evidence type="ECO:0000256" key="1">
    <source>
        <dbReference type="ARBA" id="ARBA00022553"/>
    </source>
</evidence>
<dbReference type="GO" id="GO:0003677">
    <property type="term" value="F:DNA binding"/>
    <property type="evidence" value="ECO:0007669"/>
    <property type="project" value="UniProtKB-KW"/>
</dbReference>
<dbReference type="CDD" id="cd06170">
    <property type="entry name" value="LuxR_C_like"/>
    <property type="match status" value="1"/>
</dbReference>
<dbReference type="SMART" id="SM00448">
    <property type="entry name" value="REC"/>
    <property type="match status" value="1"/>
</dbReference>
<dbReference type="PROSITE" id="PS50110">
    <property type="entry name" value="RESPONSE_REGULATORY"/>
    <property type="match status" value="1"/>
</dbReference>
<dbReference type="InterPro" id="IPR039420">
    <property type="entry name" value="WalR-like"/>
</dbReference>
<dbReference type="PANTHER" id="PTHR43214">
    <property type="entry name" value="TWO-COMPONENT RESPONSE REGULATOR"/>
    <property type="match status" value="1"/>
</dbReference>
<dbReference type="Gene3D" id="3.40.50.2300">
    <property type="match status" value="1"/>
</dbReference>
<evidence type="ECO:0000256" key="2">
    <source>
        <dbReference type="ARBA" id="ARBA00023125"/>
    </source>
</evidence>
<dbReference type="AlphaFoldDB" id="A0A1H7VIW2"/>
<dbReference type="STRING" id="573321.SAMN04488505_103343"/>
<dbReference type="InterPro" id="IPR011006">
    <property type="entry name" value="CheY-like_superfamily"/>
</dbReference>
<dbReference type="Proteomes" id="UP000198984">
    <property type="component" value="Unassembled WGS sequence"/>
</dbReference>
<feature type="modified residue" description="4-aspartylphosphate" evidence="3">
    <location>
        <position position="55"/>
    </location>
</feature>
<protein>
    <submittedName>
        <fullName evidence="6">Two component transcriptional regulator, LuxR family</fullName>
    </submittedName>
</protein>
<keyword evidence="1 3" id="KW-0597">Phosphoprotein</keyword>